<dbReference type="AlphaFoldDB" id="A0A0L0SRV1"/>
<keyword evidence="1" id="KW-1133">Transmembrane helix</keyword>
<feature type="transmembrane region" description="Helical" evidence="1">
    <location>
        <begin position="43"/>
        <end position="61"/>
    </location>
</feature>
<evidence type="ECO:0000256" key="1">
    <source>
        <dbReference type="SAM" id="Phobius"/>
    </source>
</evidence>
<name>A0A0L0SRV1_ALLM3</name>
<organism evidence="2 3">
    <name type="scientific">Allomyces macrogynus (strain ATCC 38327)</name>
    <name type="common">Allomyces javanicus var. macrogynus</name>
    <dbReference type="NCBI Taxonomy" id="578462"/>
    <lineage>
        <taxon>Eukaryota</taxon>
        <taxon>Fungi</taxon>
        <taxon>Fungi incertae sedis</taxon>
        <taxon>Blastocladiomycota</taxon>
        <taxon>Blastocladiomycetes</taxon>
        <taxon>Blastocladiales</taxon>
        <taxon>Blastocladiaceae</taxon>
        <taxon>Allomyces</taxon>
    </lineage>
</organism>
<gene>
    <name evidence="2" type="ORF">AMAG_10930</name>
</gene>
<sequence length="327" mass="34698">MAEASEPVFKFSAISFGLGICVAIDVSTLTTAVTLYRRAGRSIYYVLLGIIAVAHILDLAIGFAGDAHTKDSALLQALALLFAWVGGCGFVGLNMARFHSVGMIQMPTLTKALLALTGISMLLCTANNAMFAYTFIAHGANGEQQLPLVDVLFSAWSVYDSLVNLGISLGFIAVLRSIGGKSGHELRKNFHELLGSVRWVLGLECALVIAANAIVQAADFDPQWISVYIAESVRLRFFCYFLLTLSRMLKKKVKASYAAPIASHVHAGGGPSHLHDVPLSVIHIHGGAGEKQQPSGLRGTTAVAATGTTNLSSMGELHTSSDHVGVF</sequence>
<keyword evidence="1" id="KW-0812">Transmembrane</keyword>
<dbReference type="OrthoDB" id="5534886at2759"/>
<dbReference type="Proteomes" id="UP000054350">
    <property type="component" value="Unassembled WGS sequence"/>
</dbReference>
<dbReference type="EMBL" id="GG745347">
    <property type="protein sequence ID" value="KNE65288.1"/>
    <property type="molecule type" value="Genomic_DNA"/>
</dbReference>
<reference evidence="2 3" key="1">
    <citation type="submission" date="2009-11" db="EMBL/GenBank/DDBJ databases">
        <title>Annotation of Allomyces macrogynus ATCC 38327.</title>
        <authorList>
            <consortium name="The Broad Institute Genome Sequencing Platform"/>
            <person name="Russ C."/>
            <person name="Cuomo C."/>
            <person name="Burger G."/>
            <person name="Gray M.W."/>
            <person name="Holland P.W.H."/>
            <person name="King N."/>
            <person name="Lang F.B.F."/>
            <person name="Roger A.J."/>
            <person name="Ruiz-Trillo I."/>
            <person name="Young S.K."/>
            <person name="Zeng Q."/>
            <person name="Gargeya S."/>
            <person name="Fitzgerald M."/>
            <person name="Haas B."/>
            <person name="Abouelleil A."/>
            <person name="Alvarado L."/>
            <person name="Arachchi H.M."/>
            <person name="Berlin A."/>
            <person name="Chapman S.B."/>
            <person name="Gearin G."/>
            <person name="Goldberg J."/>
            <person name="Griggs A."/>
            <person name="Gujja S."/>
            <person name="Hansen M."/>
            <person name="Heiman D."/>
            <person name="Howarth C."/>
            <person name="Larimer J."/>
            <person name="Lui A."/>
            <person name="MacDonald P.J.P."/>
            <person name="McCowen C."/>
            <person name="Montmayeur A."/>
            <person name="Murphy C."/>
            <person name="Neiman D."/>
            <person name="Pearson M."/>
            <person name="Priest M."/>
            <person name="Roberts A."/>
            <person name="Saif S."/>
            <person name="Shea T."/>
            <person name="Sisk P."/>
            <person name="Stolte C."/>
            <person name="Sykes S."/>
            <person name="Wortman J."/>
            <person name="Nusbaum C."/>
            <person name="Birren B."/>
        </authorList>
    </citation>
    <scope>NUCLEOTIDE SEQUENCE [LARGE SCALE GENOMIC DNA]</scope>
    <source>
        <strain evidence="2 3">ATCC 38327</strain>
    </source>
</reference>
<reference evidence="3" key="2">
    <citation type="submission" date="2009-11" db="EMBL/GenBank/DDBJ databases">
        <title>The Genome Sequence of Allomyces macrogynus strain ATCC 38327.</title>
        <authorList>
            <consortium name="The Broad Institute Genome Sequencing Platform"/>
            <person name="Russ C."/>
            <person name="Cuomo C."/>
            <person name="Shea T."/>
            <person name="Young S.K."/>
            <person name="Zeng Q."/>
            <person name="Koehrsen M."/>
            <person name="Haas B."/>
            <person name="Borodovsky M."/>
            <person name="Guigo R."/>
            <person name="Alvarado L."/>
            <person name="Berlin A."/>
            <person name="Borenstein D."/>
            <person name="Chen Z."/>
            <person name="Engels R."/>
            <person name="Freedman E."/>
            <person name="Gellesch M."/>
            <person name="Goldberg J."/>
            <person name="Griggs A."/>
            <person name="Gujja S."/>
            <person name="Heiman D."/>
            <person name="Hepburn T."/>
            <person name="Howarth C."/>
            <person name="Jen D."/>
            <person name="Larson L."/>
            <person name="Lewis B."/>
            <person name="Mehta T."/>
            <person name="Park D."/>
            <person name="Pearson M."/>
            <person name="Roberts A."/>
            <person name="Saif S."/>
            <person name="Shenoy N."/>
            <person name="Sisk P."/>
            <person name="Stolte C."/>
            <person name="Sykes S."/>
            <person name="Walk T."/>
            <person name="White J."/>
            <person name="Yandava C."/>
            <person name="Burger G."/>
            <person name="Gray M.W."/>
            <person name="Holland P.W.H."/>
            <person name="King N."/>
            <person name="Lang F.B.F."/>
            <person name="Roger A.J."/>
            <person name="Ruiz-Trillo I."/>
            <person name="Lander E."/>
            <person name="Nusbaum C."/>
        </authorList>
    </citation>
    <scope>NUCLEOTIDE SEQUENCE [LARGE SCALE GENOMIC DNA]</scope>
    <source>
        <strain evidence="3">ATCC 38327</strain>
    </source>
</reference>
<feature type="transmembrane region" description="Helical" evidence="1">
    <location>
        <begin position="199"/>
        <end position="218"/>
    </location>
</feature>
<evidence type="ECO:0000313" key="3">
    <source>
        <dbReference type="Proteomes" id="UP000054350"/>
    </source>
</evidence>
<keyword evidence="1" id="KW-0472">Membrane</keyword>
<dbReference type="VEuPathDB" id="FungiDB:AMAG_10930"/>
<proteinExistence type="predicted"/>
<feature type="transmembrane region" description="Helical" evidence="1">
    <location>
        <begin position="12"/>
        <end position="36"/>
    </location>
</feature>
<accession>A0A0L0SRV1</accession>
<protein>
    <recommendedName>
        <fullName evidence="4">Integral membrane protein</fullName>
    </recommendedName>
</protein>
<evidence type="ECO:0008006" key="4">
    <source>
        <dbReference type="Google" id="ProtNLM"/>
    </source>
</evidence>
<evidence type="ECO:0000313" key="2">
    <source>
        <dbReference type="EMBL" id="KNE65288.1"/>
    </source>
</evidence>
<feature type="transmembrane region" description="Helical" evidence="1">
    <location>
        <begin position="224"/>
        <end position="245"/>
    </location>
</feature>
<keyword evidence="3" id="KW-1185">Reference proteome</keyword>
<feature type="transmembrane region" description="Helical" evidence="1">
    <location>
        <begin position="113"/>
        <end position="136"/>
    </location>
</feature>
<feature type="transmembrane region" description="Helical" evidence="1">
    <location>
        <begin position="73"/>
        <end position="93"/>
    </location>
</feature>
<feature type="transmembrane region" description="Helical" evidence="1">
    <location>
        <begin position="156"/>
        <end position="178"/>
    </location>
</feature>